<feature type="transmembrane region" description="Helical" evidence="12">
    <location>
        <begin position="12"/>
        <end position="33"/>
    </location>
</feature>
<evidence type="ECO:0000256" key="11">
    <source>
        <dbReference type="SAM" id="MobiDB-lite"/>
    </source>
</evidence>
<dbReference type="Pfam" id="PF21687">
    <property type="entry name" value="T2SSK_1st"/>
    <property type="match status" value="1"/>
</dbReference>
<evidence type="ECO:0000256" key="3">
    <source>
        <dbReference type="ARBA" id="ARBA00022448"/>
    </source>
</evidence>
<feature type="domain" description="T2SS protein K first SAM-like" evidence="14">
    <location>
        <begin position="107"/>
        <end position="209"/>
    </location>
</feature>
<name>A0A3E0H1C7_9GAMM</name>
<dbReference type="InterPro" id="IPR038072">
    <property type="entry name" value="GspK_central_sf"/>
</dbReference>
<dbReference type="SUPFAM" id="SSF54523">
    <property type="entry name" value="Pili subunits"/>
    <property type="match status" value="1"/>
</dbReference>
<feature type="region of interest" description="Disordered" evidence="11">
    <location>
        <begin position="320"/>
        <end position="342"/>
    </location>
</feature>
<evidence type="ECO:0000256" key="7">
    <source>
        <dbReference type="ARBA" id="ARBA00022927"/>
    </source>
</evidence>
<comment type="similarity">
    <text evidence="2 10">Belongs to the GSP K family.</text>
</comment>
<keyword evidence="5 10" id="KW-0997">Cell inner membrane</keyword>
<feature type="compositionally biased region" description="Acidic residues" evidence="11">
    <location>
        <begin position="330"/>
        <end position="342"/>
    </location>
</feature>
<evidence type="ECO:0000256" key="10">
    <source>
        <dbReference type="PIRNR" id="PIRNR002786"/>
    </source>
</evidence>
<reference evidence="15 16" key="1">
    <citation type="submission" date="2018-08" db="EMBL/GenBank/DDBJ databases">
        <title>Genomic Encyclopedia of Type Strains, Phase IV (KMG-IV): sequencing the most valuable type-strain genomes for metagenomic binning, comparative biology and taxonomic classification.</title>
        <authorList>
            <person name="Goeker M."/>
        </authorList>
    </citation>
    <scope>NUCLEOTIDE SEQUENCE [LARGE SCALE GENOMIC DNA]</scope>
    <source>
        <strain evidence="15 16">DSM 26022</strain>
    </source>
</reference>
<dbReference type="Pfam" id="PF03934">
    <property type="entry name" value="T2SSK"/>
    <property type="match status" value="1"/>
</dbReference>
<organism evidence="15 16">
    <name type="scientific">Paraperlucidibaca baekdonensis</name>
    <dbReference type="NCBI Taxonomy" id="748120"/>
    <lineage>
        <taxon>Bacteria</taxon>
        <taxon>Pseudomonadati</taxon>
        <taxon>Pseudomonadota</taxon>
        <taxon>Gammaproteobacteria</taxon>
        <taxon>Moraxellales</taxon>
        <taxon>Moraxellaceae</taxon>
        <taxon>Paraperlucidibaca</taxon>
    </lineage>
</organism>
<dbReference type="InterPro" id="IPR049031">
    <property type="entry name" value="T2SSK_SAM-like_1st"/>
</dbReference>
<evidence type="ECO:0000313" key="15">
    <source>
        <dbReference type="EMBL" id="REH36834.1"/>
    </source>
</evidence>
<evidence type="ECO:0000256" key="4">
    <source>
        <dbReference type="ARBA" id="ARBA00022475"/>
    </source>
</evidence>
<feature type="domain" description="T2SS protein K second SAM-like" evidence="13">
    <location>
        <begin position="215"/>
        <end position="273"/>
    </location>
</feature>
<dbReference type="InterPro" id="IPR049179">
    <property type="entry name" value="T2SSK_SAM-like_2nd"/>
</dbReference>
<keyword evidence="7" id="KW-0653">Protein transport</keyword>
<dbReference type="GO" id="GO:0009306">
    <property type="term" value="P:protein secretion"/>
    <property type="evidence" value="ECO:0007669"/>
    <property type="project" value="InterPro"/>
</dbReference>
<proteinExistence type="inferred from homology"/>
<comment type="subcellular location">
    <subcellularLocation>
        <location evidence="1 10">Cell inner membrane</location>
    </subcellularLocation>
</comment>
<keyword evidence="4 10" id="KW-1003">Cell membrane</keyword>
<dbReference type="PANTHER" id="PTHR38831:SF1">
    <property type="entry name" value="TYPE II SECRETION SYSTEM PROTEIN K-RELATED"/>
    <property type="match status" value="1"/>
</dbReference>
<evidence type="ECO:0000256" key="2">
    <source>
        <dbReference type="ARBA" id="ARBA00007246"/>
    </source>
</evidence>
<evidence type="ECO:0000256" key="9">
    <source>
        <dbReference type="ARBA" id="ARBA00023136"/>
    </source>
</evidence>
<evidence type="ECO:0000256" key="1">
    <source>
        <dbReference type="ARBA" id="ARBA00004533"/>
    </source>
</evidence>
<dbReference type="EMBL" id="QUNR01000004">
    <property type="protein sequence ID" value="REH36834.1"/>
    <property type="molecule type" value="Genomic_DNA"/>
</dbReference>
<evidence type="ECO:0000256" key="12">
    <source>
        <dbReference type="SAM" id="Phobius"/>
    </source>
</evidence>
<evidence type="ECO:0000259" key="13">
    <source>
        <dbReference type="Pfam" id="PF03934"/>
    </source>
</evidence>
<evidence type="ECO:0000256" key="6">
    <source>
        <dbReference type="ARBA" id="ARBA00022692"/>
    </source>
</evidence>
<keyword evidence="16" id="KW-1185">Reference proteome</keyword>
<dbReference type="SUPFAM" id="SSF158544">
    <property type="entry name" value="GspK insert domain-like"/>
    <property type="match status" value="2"/>
</dbReference>
<gene>
    <name evidence="15" type="ORF">DFR26_1974</name>
</gene>
<dbReference type="PANTHER" id="PTHR38831">
    <property type="entry name" value="TYPE II SECRETION SYSTEM PROTEIN K"/>
    <property type="match status" value="1"/>
</dbReference>
<dbReference type="Gene3D" id="3.30.1300.30">
    <property type="entry name" value="GSPII I/J protein-like"/>
    <property type="match status" value="1"/>
</dbReference>
<keyword evidence="8 12" id="KW-1133">Transmembrane helix</keyword>
<evidence type="ECO:0000256" key="5">
    <source>
        <dbReference type="ARBA" id="ARBA00022519"/>
    </source>
</evidence>
<dbReference type="NCBIfam" id="NF037980">
    <property type="entry name" value="T2SS_GspK"/>
    <property type="match status" value="1"/>
</dbReference>
<evidence type="ECO:0000256" key="8">
    <source>
        <dbReference type="ARBA" id="ARBA00022989"/>
    </source>
</evidence>
<keyword evidence="3 10" id="KW-0813">Transport</keyword>
<sequence length="342" mass="37880">MPPVKRSNRERGVALLTMLLIAALATVLVTTIIERQSRVQRELAGELQLDQVAQYNQGAALFAMAALREDGRQGMLVDHPGEGWAQPFPPFPVPGGLILPALSDAQARFNLNSLVRAGSTNEAALFFMRRLLSQLLLPTELADSLVDWLDADSQPFSAAGAEDDFYLRLDVPYRAANRPLSTYDELRLVRGFTGDTLRALSPFVTVLPAAASKMNVNFIAPPILEALVPGLAPASAVELLKTRPTEGWKTLAEFLNNPVFNGVSQEVRAALGALLDVRSRYFELYTRVRFGDRERLQWTLIARRTSRLLDVIAVERNPSWVPDIEPPPNSDDEPLEEQEEVQ</sequence>
<keyword evidence="6 12" id="KW-0812">Transmembrane</keyword>
<evidence type="ECO:0000259" key="14">
    <source>
        <dbReference type="Pfam" id="PF21687"/>
    </source>
</evidence>
<dbReference type="RefSeq" id="WP_181899048.1">
    <property type="nucleotide sequence ID" value="NZ_QUNR01000004.1"/>
</dbReference>
<protein>
    <recommendedName>
        <fullName evidence="10">Type II secretion system protein K</fullName>
    </recommendedName>
</protein>
<dbReference type="GO" id="GO:0005886">
    <property type="term" value="C:plasma membrane"/>
    <property type="evidence" value="ECO:0007669"/>
    <property type="project" value="UniProtKB-SubCell"/>
</dbReference>
<dbReference type="PIRSF" id="PIRSF002786">
    <property type="entry name" value="XcpX"/>
    <property type="match status" value="1"/>
</dbReference>
<dbReference type="Proteomes" id="UP000256774">
    <property type="component" value="Unassembled WGS sequence"/>
</dbReference>
<comment type="caution">
    <text evidence="15">The sequence shown here is derived from an EMBL/GenBank/DDBJ whole genome shotgun (WGS) entry which is preliminary data.</text>
</comment>
<dbReference type="AlphaFoldDB" id="A0A3E0H1C7"/>
<keyword evidence="9 10" id="KW-0472">Membrane</keyword>
<dbReference type="InterPro" id="IPR005628">
    <property type="entry name" value="GspK"/>
</dbReference>
<accession>A0A3E0H1C7</accession>
<evidence type="ECO:0000313" key="16">
    <source>
        <dbReference type="Proteomes" id="UP000256774"/>
    </source>
</evidence>
<dbReference type="InterPro" id="IPR045584">
    <property type="entry name" value="Pilin-like"/>
</dbReference>
<dbReference type="Gene3D" id="1.10.40.60">
    <property type="entry name" value="EpsJ-like"/>
    <property type="match status" value="2"/>
</dbReference>